<dbReference type="PRINTS" id="PR00862">
    <property type="entry name" value="PROLIGOPTASE"/>
</dbReference>
<evidence type="ECO:0000256" key="6">
    <source>
        <dbReference type="ARBA" id="ARBA00022825"/>
    </source>
</evidence>
<protein>
    <recommendedName>
        <fullName evidence="3">prolyl oligopeptidase</fullName>
        <ecNumber evidence="3">3.4.21.26</ecNumber>
    </recommendedName>
</protein>
<evidence type="ECO:0000256" key="1">
    <source>
        <dbReference type="ARBA" id="ARBA00001070"/>
    </source>
</evidence>
<accession>D3HTM8</accession>
<dbReference type="Pfam" id="PF00326">
    <property type="entry name" value="Peptidase_S9"/>
    <property type="match status" value="1"/>
</dbReference>
<evidence type="ECO:0000256" key="3">
    <source>
        <dbReference type="ARBA" id="ARBA00011897"/>
    </source>
</evidence>
<reference evidence="10 11" key="1">
    <citation type="journal article" date="2010" name="PLoS Genet.">
        <title>Analysis of the Legionella longbeachae genome and transcriptome uncovers unique strategies to cause Legionnaires' disease.</title>
        <authorList>
            <person name="Cazalet C."/>
            <person name="Gomez-Valero L."/>
            <person name="Rusniok C."/>
            <person name="Lomma M."/>
            <person name="Dervins-Ravault D."/>
            <person name="Newton H."/>
            <person name="Sansom F."/>
            <person name="Jarraud S."/>
            <person name="Zidane N."/>
            <person name="Ma L."/>
            <person name="Bouchier C."/>
            <person name="Etienne J."/>
            <person name="Hartland E."/>
            <person name="Buchrieser C."/>
        </authorList>
    </citation>
    <scope>NUCLEOTIDE SEQUENCE [LARGE SCALE GENOMIC DNA]</scope>
    <source>
        <strain evidence="10 11">NSW150</strain>
    </source>
</reference>
<dbReference type="GO" id="GO:0005829">
    <property type="term" value="C:cytosol"/>
    <property type="evidence" value="ECO:0007669"/>
    <property type="project" value="TreeGrafter"/>
</dbReference>
<evidence type="ECO:0000256" key="5">
    <source>
        <dbReference type="ARBA" id="ARBA00022801"/>
    </source>
</evidence>
<evidence type="ECO:0000259" key="9">
    <source>
        <dbReference type="Pfam" id="PF02897"/>
    </source>
</evidence>
<gene>
    <name evidence="10" type="ordered locus">LLO_1893</name>
</gene>
<dbReference type="GO" id="GO:0006508">
    <property type="term" value="P:proteolysis"/>
    <property type="evidence" value="ECO:0007669"/>
    <property type="project" value="UniProtKB-KW"/>
</dbReference>
<dbReference type="InterPro" id="IPR051167">
    <property type="entry name" value="Prolyl_oligopep/macrocyclase"/>
</dbReference>
<dbReference type="InterPro" id="IPR029058">
    <property type="entry name" value="AB_hydrolase_fold"/>
</dbReference>
<dbReference type="InterPro" id="IPR023302">
    <property type="entry name" value="Pept_S9A_N"/>
</dbReference>
<dbReference type="InterPro" id="IPR002470">
    <property type="entry name" value="Peptidase_S9A"/>
</dbReference>
<dbReference type="Pfam" id="PF02897">
    <property type="entry name" value="Peptidase_S9_N"/>
    <property type="match status" value="1"/>
</dbReference>
<evidence type="ECO:0000256" key="4">
    <source>
        <dbReference type="ARBA" id="ARBA00022670"/>
    </source>
</evidence>
<dbReference type="SUPFAM" id="SSF50993">
    <property type="entry name" value="Peptidase/esterase 'gauge' domain"/>
    <property type="match status" value="1"/>
</dbReference>
<dbReference type="KEGG" id="llo:LLO_1893"/>
<feature type="domain" description="Peptidase S9 prolyl oligopeptidase catalytic" evidence="8">
    <location>
        <begin position="492"/>
        <end position="705"/>
    </location>
</feature>
<evidence type="ECO:0000259" key="8">
    <source>
        <dbReference type="Pfam" id="PF00326"/>
    </source>
</evidence>
<feature type="chain" id="PRO_5003044714" description="prolyl oligopeptidase" evidence="7">
    <location>
        <begin position="28"/>
        <end position="716"/>
    </location>
</feature>
<evidence type="ECO:0000256" key="7">
    <source>
        <dbReference type="SAM" id="SignalP"/>
    </source>
</evidence>
<evidence type="ECO:0000313" key="11">
    <source>
        <dbReference type="Proteomes" id="UP000001060"/>
    </source>
</evidence>
<dbReference type="PANTHER" id="PTHR42881:SF2">
    <property type="entry name" value="PROLYL ENDOPEPTIDASE"/>
    <property type="match status" value="1"/>
</dbReference>
<keyword evidence="7" id="KW-0732">Signal</keyword>
<comment type="catalytic activity">
    <reaction evidence="1">
        <text>Hydrolysis of Pro-|-Xaa &gt;&gt; Ala-|-Xaa in oligopeptides.</text>
        <dbReference type="EC" id="3.4.21.26"/>
    </reaction>
</comment>
<dbReference type="FunFam" id="3.40.50.1820:FF:000005">
    <property type="entry name" value="Prolyl endopeptidase"/>
    <property type="match status" value="1"/>
</dbReference>
<keyword evidence="6" id="KW-0720">Serine protease</keyword>
<keyword evidence="4" id="KW-0645">Protease</keyword>
<dbReference type="Gene3D" id="3.40.50.1820">
    <property type="entry name" value="alpha/beta hydrolase"/>
    <property type="match status" value="1"/>
</dbReference>
<keyword evidence="11" id="KW-1185">Reference proteome</keyword>
<dbReference type="InterPro" id="IPR001375">
    <property type="entry name" value="Peptidase_S9_cat"/>
</dbReference>
<dbReference type="EC" id="3.4.21.26" evidence="3"/>
<dbReference type="Proteomes" id="UP000001060">
    <property type="component" value="Chromosome"/>
</dbReference>
<dbReference type="SUPFAM" id="SSF53474">
    <property type="entry name" value="alpha/beta-Hydrolases"/>
    <property type="match status" value="1"/>
</dbReference>
<proteinExistence type="inferred from homology"/>
<sequence length="716" mass="80539">MVGTCCMLKKLMFSLPILVSTSLSVFAQSSFNYPEAKKIDQVDGYHGVKVMDPYRWLEDIDSNEARSWIDAQNQLTNEYLSKITQRDAIKKRLIKLWNYEKYSNPFKAGNHYFYSKNDGLQNQNVLYITDSINDPGRVFFDPNKLSNDGTAALVGSSFSNDGRFWAYGIAVSGSDRTEWHIRNVETGKDLLDTLEPNRHGGVSWLLDNSGFYYSRFVEVTGKSGQENSVFENLYFHKLGTSQSEDYLVYQPFPGHFTEAQVSEDGNWLILAVSKGSSTHNMIYFKRLDQEKTPIIPLVNNLDASYGFIGNDGANFYFQTDKDASKGKVTAINVLAVNPTFRDIIPESRETLLGVSLINNQFIMSYLKDAHSQIKIHDIKGKFIREIALPGIGTVAGFNGKRKDTETFYTYSSYNTPPTIYLYNMNTGQSKLFCRAKVDLDPNSYKVEQIFYKSKDGTRIPMFIMHKTSIQLDGNNPTILYGYGGFNIPMIPQFSLSLITWMDMGGVYAVANLRGGSEYGESWHQAGMKLNKQNVFDDFISAGEWLIANKYTSNEKLAIFGASNGGLLVGAVLNQRPDLFGAAVPAVGVMDMLRFGKFTIGKAWEVEYGSPDNPEEFRVLYGYSPLHNIKQDTKYPATLITTADHDDRVFPAHSFKYAATLQDAQSGDAPILIRIETKAGHGTGKPTDKQIQEVADVYAFLMKNLKINCNQCFRNRS</sequence>
<feature type="domain" description="Peptidase S9A N-terminal" evidence="9">
    <location>
        <begin position="34"/>
        <end position="431"/>
    </location>
</feature>
<dbReference type="PANTHER" id="PTHR42881">
    <property type="entry name" value="PROLYL ENDOPEPTIDASE"/>
    <property type="match status" value="1"/>
</dbReference>
<comment type="similarity">
    <text evidence="2">Belongs to the peptidase S9A family.</text>
</comment>
<dbReference type="STRING" id="661367.LLO_1893"/>
<dbReference type="HOGENOM" id="CLU_011290_1_1_6"/>
<evidence type="ECO:0000313" key="10">
    <source>
        <dbReference type="EMBL" id="CBJ12274.1"/>
    </source>
</evidence>
<dbReference type="AlphaFoldDB" id="D3HTM8"/>
<dbReference type="GO" id="GO:0004252">
    <property type="term" value="F:serine-type endopeptidase activity"/>
    <property type="evidence" value="ECO:0007669"/>
    <property type="project" value="UniProtKB-EC"/>
</dbReference>
<organism evidence="10 11">
    <name type="scientific">Legionella longbeachae serogroup 1 (strain NSW150)</name>
    <dbReference type="NCBI Taxonomy" id="661367"/>
    <lineage>
        <taxon>Bacteria</taxon>
        <taxon>Pseudomonadati</taxon>
        <taxon>Pseudomonadota</taxon>
        <taxon>Gammaproteobacteria</taxon>
        <taxon>Legionellales</taxon>
        <taxon>Legionellaceae</taxon>
        <taxon>Legionella</taxon>
    </lineage>
</organism>
<dbReference type="GO" id="GO:0070012">
    <property type="term" value="F:oligopeptidase activity"/>
    <property type="evidence" value="ECO:0007669"/>
    <property type="project" value="TreeGrafter"/>
</dbReference>
<keyword evidence="5 10" id="KW-0378">Hydrolase</keyword>
<dbReference type="PROSITE" id="PS00708">
    <property type="entry name" value="PRO_ENDOPEP_SER"/>
    <property type="match status" value="1"/>
</dbReference>
<evidence type="ECO:0000256" key="2">
    <source>
        <dbReference type="ARBA" id="ARBA00005228"/>
    </source>
</evidence>
<name>D3HTM8_LEGLN</name>
<dbReference type="eggNOG" id="COG1505">
    <property type="taxonomic scope" value="Bacteria"/>
</dbReference>
<feature type="signal peptide" evidence="7">
    <location>
        <begin position="1"/>
        <end position="27"/>
    </location>
</feature>
<dbReference type="InterPro" id="IPR002471">
    <property type="entry name" value="Pept_S9_AS"/>
</dbReference>
<dbReference type="Gene3D" id="2.130.10.120">
    <property type="entry name" value="Prolyl oligopeptidase, N-terminal domain"/>
    <property type="match status" value="1"/>
</dbReference>
<dbReference type="EMBL" id="FN650140">
    <property type="protein sequence ID" value="CBJ12274.1"/>
    <property type="molecule type" value="Genomic_DNA"/>
</dbReference>